<dbReference type="Proteomes" id="UP001055115">
    <property type="component" value="Unassembled WGS sequence"/>
</dbReference>
<feature type="compositionally biased region" description="Basic and acidic residues" evidence="1">
    <location>
        <begin position="235"/>
        <end position="246"/>
    </location>
</feature>
<proteinExistence type="predicted"/>
<name>A0AA37P917_9PEZI</name>
<sequence>MSGKSNNTVSIKGSQHSATGKQSTSSQQSLVSKGEDPLYGVDDCNQLWEDGVGGYYERLAVENDNGHAFDRASVHPAFGGSNAQSDALQHRTFEPELEVGCSEQEAIWKNADSYGAIRTPTSQQSIMSSFTTKPEQQPPCNPLPRSMLQDDSRANKRFRNIATSSVFANNETVQPVPLRSQVPPAAQSYTQQRNVAAPSSVYTNTEPARPHPPQIDVSPFAVQPQHASSGLVKGEPSRRLRPDAADHPSTGLPYRPAPVSSGRPNRPATSHEKFGWEEEDDIVERPTFQEYYENKRKPVPLPPSGRRQHYGRRPSPPPQPRPLTSRLRPAAPGSPGIPDAARTLTLDEVRRMTLARGPAAPSDVLTIWPHDSITSVGMPG</sequence>
<evidence type="ECO:0000256" key="1">
    <source>
        <dbReference type="SAM" id="MobiDB-lite"/>
    </source>
</evidence>
<dbReference type="EMBL" id="BQXU01000021">
    <property type="protein sequence ID" value="GKT47869.1"/>
    <property type="molecule type" value="Genomic_DNA"/>
</dbReference>
<organism evidence="2 3">
    <name type="scientific">Colletotrichum spaethianum</name>
    <dbReference type="NCBI Taxonomy" id="700344"/>
    <lineage>
        <taxon>Eukaryota</taxon>
        <taxon>Fungi</taxon>
        <taxon>Dikarya</taxon>
        <taxon>Ascomycota</taxon>
        <taxon>Pezizomycotina</taxon>
        <taxon>Sordariomycetes</taxon>
        <taxon>Hypocreomycetidae</taxon>
        <taxon>Glomerellales</taxon>
        <taxon>Glomerellaceae</taxon>
        <taxon>Colletotrichum</taxon>
        <taxon>Colletotrichum spaethianum species complex</taxon>
    </lineage>
</organism>
<reference evidence="2 3" key="1">
    <citation type="submission" date="2022-03" db="EMBL/GenBank/DDBJ databases">
        <title>Genome data of Colletotrichum spp.</title>
        <authorList>
            <person name="Utami Y.D."/>
            <person name="Hiruma K."/>
        </authorList>
    </citation>
    <scope>NUCLEOTIDE SEQUENCE [LARGE SCALE GENOMIC DNA]</scope>
    <source>
        <strain evidence="2 3">MAFF 239500</strain>
    </source>
</reference>
<keyword evidence="3" id="KW-1185">Reference proteome</keyword>
<dbReference type="RefSeq" id="XP_049130219.1">
    <property type="nucleotide sequence ID" value="XM_049274262.1"/>
</dbReference>
<gene>
    <name evidence="2" type="ORF">ColSpa_08050</name>
</gene>
<evidence type="ECO:0000313" key="2">
    <source>
        <dbReference type="EMBL" id="GKT47869.1"/>
    </source>
</evidence>
<feature type="region of interest" description="Disordered" evidence="1">
    <location>
        <begin position="129"/>
        <end position="148"/>
    </location>
</feature>
<feature type="compositionally biased region" description="Polar residues" evidence="1">
    <location>
        <begin position="1"/>
        <end position="31"/>
    </location>
</feature>
<feature type="region of interest" description="Disordered" evidence="1">
    <location>
        <begin position="183"/>
        <end position="341"/>
    </location>
</feature>
<protein>
    <submittedName>
        <fullName evidence="2">Uncharacterized protein</fullName>
    </submittedName>
</protein>
<dbReference type="AlphaFoldDB" id="A0AA37P917"/>
<comment type="caution">
    <text evidence="2">The sequence shown here is derived from an EMBL/GenBank/DDBJ whole genome shotgun (WGS) entry which is preliminary data.</text>
</comment>
<accession>A0AA37P917</accession>
<feature type="region of interest" description="Disordered" evidence="1">
    <location>
        <begin position="1"/>
        <end position="38"/>
    </location>
</feature>
<dbReference type="GeneID" id="73328852"/>
<evidence type="ECO:0000313" key="3">
    <source>
        <dbReference type="Proteomes" id="UP001055115"/>
    </source>
</evidence>